<keyword evidence="2" id="KW-1185">Reference proteome</keyword>
<dbReference type="InterPro" id="IPR040701">
    <property type="entry name" value="Bact_RF_family2"/>
</dbReference>
<protein>
    <submittedName>
        <fullName evidence="1">Vms1/Ankzf1 family peptidyl-tRNA hydrolase</fullName>
    </submittedName>
</protein>
<gene>
    <name evidence="1" type="ORF">P8A19_38550</name>
</gene>
<name>A0ABY9J186_9ACTN</name>
<sequence>MSVHLDTTRSALDADKRIELRWRSARRSLAEQGADEEDLRLLDGVVGGVAEVPGPQGEALFASAGKLLGAFTLAEPPPADSARLLPVPDPLGLAIDRDHQLPHVVVAVDREGADVEAYPAAAHEPSFQRSFHGSTLHITRVKAGAEAQASFHRRSVNLWTENTEQVAQDVRDAAAHVDAAVILVAGDPKAVGLLREHFTARPPLGQVVYIGGGRTDTSARESLRANVDDAIREAMAVQHRGVLDTLDADLAGGRALQGIPAVKEALAEGRVEVLLLAAHQAGAPVLYASRHDPRALGTDPAALGGGPTVFSAPAAPLLLRSAVLGGAAFTELLPPARATDGVAALLRY</sequence>
<accession>A0ABY9J186</accession>
<dbReference type="GO" id="GO:0016787">
    <property type="term" value="F:hydrolase activity"/>
    <property type="evidence" value="ECO:0007669"/>
    <property type="project" value="UniProtKB-KW"/>
</dbReference>
<reference evidence="1 2" key="1">
    <citation type="submission" date="2023-03" db="EMBL/GenBank/DDBJ databases">
        <title>Isolation and description of six Streptomyces strains from soil environments, able to metabolize different microbial glucans.</title>
        <authorList>
            <person name="Widen T."/>
            <person name="Larsbrink J."/>
        </authorList>
    </citation>
    <scope>NUCLEOTIDE SEQUENCE [LARGE SCALE GENOMIC DNA]</scope>
    <source>
        <strain evidence="1 2">Alt2</strain>
    </source>
</reference>
<keyword evidence="1" id="KW-0378">Hydrolase</keyword>
<evidence type="ECO:0000313" key="2">
    <source>
        <dbReference type="Proteomes" id="UP001235744"/>
    </source>
</evidence>
<evidence type="ECO:0000313" key="1">
    <source>
        <dbReference type="EMBL" id="WLQ60970.1"/>
    </source>
</evidence>
<dbReference type="Proteomes" id="UP001235744">
    <property type="component" value="Chromosome"/>
</dbReference>
<dbReference type="RefSeq" id="WP_306081130.1">
    <property type="nucleotide sequence ID" value="NZ_CP120988.1"/>
</dbReference>
<dbReference type="Pfam" id="PF18844">
    <property type="entry name" value="baeRF_family2"/>
    <property type="match status" value="1"/>
</dbReference>
<proteinExistence type="predicted"/>
<organism evidence="1 2">
    <name type="scientific">Streptomyces poriferorum</name>
    <dbReference type="NCBI Taxonomy" id="2798799"/>
    <lineage>
        <taxon>Bacteria</taxon>
        <taxon>Bacillati</taxon>
        <taxon>Actinomycetota</taxon>
        <taxon>Actinomycetes</taxon>
        <taxon>Kitasatosporales</taxon>
        <taxon>Streptomycetaceae</taxon>
        <taxon>Streptomyces</taxon>
    </lineage>
</organism>
<dbReference type="EMBL" id="CP120988">
    <property type="protein sequence ID" value="WLQ60970.1"/>
    <property type="molecule type" value="Genomic_DNA"/>
</dbReference>